<dbReference type="Pfam" id="PF00651">
    <property type="entry name" value="BTB"/>
    <property type="match status" value="1"/>
</dbReference>
<gene>
    <name evidence="4" type="ORF">AAFF_G00367690</name>
</gene>
<accession>A0AAD7R4P2</accession>
<dbReference type="GO" id="GO:0000978">
    <property type="term" value="F:RNA polymerase II cis-regulatory region sequence-specific DNA binding"/>
    <property type="evidence" value="ECO:0007669"/>
    <property type="project" value="TreeGrafter"/>
</dbReference>
<keyword evidence="1" id="KW-0862">Zinc</keyword>
<dbReference type="InterPro" id="IPR036236">
    <property type="entry name" value="Znf_C2H2_sf"/>
</dbReference>
<dbReference type="InterPro" id="IPR011333">
    <property type="entry name" value="SKP1/BTB/POZ_sf"/>
</dbReference>
<keyword evidence="5" id="KW-1185">Reference proteome</keyword>
<dbReference type="PANTHER" id="PTHR46105:SF6">
    <property type="entry name" value="ZINC FINGER AND BTB DOMAIN-CONTAINING PROTEIN 7A"/>
    <property type="match status" value="1"/>
</dbReference>
<dbReference type="GO" id="GO:0008270">
    <property type="term" value="F:zinc ion binding"/>
    <property type="evidence" value="ECO:0007669"/>
    <property type="project" value="UniProtKB-KW"/>
</dbReference>
<keyword evidence="1" id="KW-0863">Zinc-finger</keyword>
<dbReference type="GO" id="GO:0005634">
    <property type="term" value="C:nucleus"/>
    <property type="evidence" value="ECO:0007669"/>
    <property type="project" value="UniProtKB-SubCell"/>
</dbReference>
<dbReference type="EMBL" id="JAINUG010000632">
    <property type="protein sequence ID" value="KAJ8362594.1"/>
    <property type="molecule type" value="Genomic_DNA"/>
</dbReference>
<dbReference type="SMART" id="SM00355">
    <property type="entry name" value="ZnF_C2H2"/>
    <property type="match status" value="2"/>
</dbReference>
<dbReference type="SMART" id="SM00225">
    <property type="entry name" value="BTB"/>
    <property type="match status" value="1"/>
</dbReference>
<feature type="domain" description="BTB" evidence="2">
    <location>
        <begin position="28"/>
        <end position="93"/>
    </location>
</feature>
<dbReference type="Proteomes" id="UP001221898">
    <property type="component" value="Unassembled WGS sequence"/>
</dbReference>
<comment type="caution">
    <text evidence="4">The sequence shown here is derived from an EMBL/GenBank/DDBJ whole genome shotgun (WGS) entry which is preliminary data.</text>
</comment>
<dbReference type="AlphaFoldDB" id="A0AAD7R4P2"/>
<protein>
    <submittedName>
        <fullName evidence="4">Uncharacterized protein</fullName>
    </submittedName>
</protein>
<dbReference type="InterPro" id="IPR050457">
    <property type="entry name" value="ZnFinger_BTB_dom_contain"/>
</dbReference>
<dbReference type="PROSITE" id="PS50157">
    <property type="entry name" value="ZINC_FINGER_C2H2_2"/>
    <property type="match status" value="1"/>
</dbReference>
<dbReference type="SUPFAM" id="SSF57667">
    <property type="entry name" value="beta-beta-alpha zinc fingers"/>
    <property type="match status" value="1"/>
</dbReference>
<evidence type="ECO:0000313" key="4">
    <source>
        <dbReference type="EMBL" id="KAJ8362594.1"/>
    </source>
</evidence>
<keyword evidence="1" id="KW-0479">Metal-binding</keyword>
<dbReference type="PROSITE" id="PS00028">
    <property type="entry name" value="ZINC_FINGER_C2H2_1"/>
    <property type="match status" value="2"/>
</dbReference>
<evidence type="ECO:0000259" key="3">
    <source>
        <dbReference type="PROSITE" id="PS50157"/>
    </source>
</evidence>
<dbReference type="SUPFAM" id="SSF54695">
    <property type="entry name" value="POZ domain"/>
    <property type="match status" value="1"/>
</dbReference>
<dbReference type="PANTHER" id="PTHR46105">
    <property type="entry name" value="AGAP004733-PA"/>
    <property type="match status" value="1"/>
</dbReference>
<proteinExistence type="predicted"/>
<dbReference type="Gene3D" id="3.30.160.60">
    <property type="entry name" value="Classic Zinc Finger"/>
    <property type="match status" value="1"/>
</dbReference>
<dbReference type="GO" id="GO:0000981">
    <property type="term" value="F:DNA-binding transcription factor activity, RNA polymerase II-specific"/>
    <property type="evidence" value="ECO:0007669"/>
    <property type="project" value="TreeGrafter"/>
</dbReference>
<feature type="domain" description="C2H2-type" evidence="3">
    <location>
        <begin position="258"/>
        <end position="285"/>
    </location>
</feature>
<name>A0AAD7R4P2_9TELE</name>
<sequence>MSIRIQGTGHGANLLTELNRCRLSNDLCDVVLRVGGHSFPAHRVVLVCAASFFRRLFSSGRGASSFTFTLDLAPANFEKLLDFIYTAEVVTDITNVGMLYELAQRLGVHELVRTCQATFPNLRGSGSSPGEQVVDLDLDLGFTPSIAEAASACDNDNEGVIEPVNEPVYIGEEDEDLEGGAGEGDSQMMDNINEANYIGEEDEDLEGGAGGGACTAPAQQLQQCNGAPALLRCSLCPHEFHSTSSFQLHLSQHASKPFQCKVCLRLFHNHSTIRVHLKMHAGALMYHCTVYFPPLKLVSSHMERHKDCLPSNFRIEQTFMYNNHSKEPIPSLKPSII</sequence>
<evidence type="ECO:0000313" key="5">
    <source>
        <dbReference type="Proteomes" id="UP001221898"/>
    </source>
</evidence>
<reference evidence="4" key="1">
    <citation type="journal article" date="2023" name="Science">
        <title>Genome structures resolve the early diversification of teleost fishes.</title>
        <authorList>
            <person name="Parey E."/>
            <person name="Louis A."/>
            <person name="Montfort J."/>
            <person name="Bouchez O."/>
            <person name="Roques C."/>
            <person name="Iampietro C."/>
            <person name="Lluch J."/>
            <person name="Castinel A."/>
            <person name="Donnadieu C."/>
            <person name="Desvignes T."/>
            <person name="Floi Bucao C."/>
            <person name="Jouanno E."/>
            <person name="Wen M."/>
            <person name="Mejri S."/>
            <person name="Dirks R."/>
            <person name="Jansen H."/>
            <person name="Henkel C."/>
            <person name="Chen W.J."/>
            <person name="Zahm M."/>
            <person name="Cabau C."/>
            <person name="Klopp C."/>
            <person name="Thompson A.W."/>
            <person name="Robinson-Rechavi M."/>
            <person name="Braasch I."/>
            <person name="Lecointre G."/>
            <person name="Bobe J."/>
            <person name="Postlethwait J.H."/>
            <person name="Berthelot C."/>
            <person name="Roest Crollius H."/>
            <person name="Guiguen Y."/>
        </authorList>
    </citation>
    <scope>NUCLEOTIDE SEQUENCE</scope>
    <source>
        <strain evidence="4">NC1722</strain>
    </source>
</reference>
<dbReference type="PROSITE" id="PS50097">
    <property type="entry name" value="BTB"/>
    <property type="match status" value="1"/>
</dbReference>
<dbReference type="InterPro" id="IPR013087">
    <property type="entry name" value="Znf_C2H2_type"/>
</dbReference>
<dbReference type="Gene3D" id="3.30.710.10">
    <property type="entry name" value="Potassium Channel Kv1.1, Chain A"/>
    <property type="match status" value="1"/>
</dbReference>
<organism evidence="4 5">
    <name type="scientific">Aldrovandia affinis</name>
    <dbReference type="NCBI Taxonomy" id="143900"/>
    <lineage>
        <taxon>Eukaryota</taxon>
        <taxon>Metazoa</taxon>
        <taxon>Chordata</taxon>
        <taxon>Craniata</taxon>
        <taxon>Vertebrata</taxon>
        <taxon>Euteleostomi</taxon>
        <taxon>Actinopterygii</taxon>
        <taxon>Neopterygii</taxon>
        <taxon>Teleostei</taxon>
        <taxon>Notacanthiformes</taxon>
        <taxon>Halosauridae</taxon>
        <taxon>Aldrovandia</taxon>
    </lineage>
</organism>
<evidence type="ECO:0000256" key="1">
    <source>
        <dbReference type="PROSITE-ProRule" id="PRU00042"/>
    </source>
</evidence>
<evidence type="ECO:0000259" key="2">
    <source>
        <dbReference type="PROSITE" id="PS50097"/>
    </source>
</evidence>
<dbReference type="InterPro" id="IPR000210">
    <property type="entry name" value="BTB/POZ_dom"/>
</dbReference>